<dbReference type="PROSITE" id="PS51724">
    <property type="entry name" value="SPOR"/>
    <property type="match status" value="1"/>
</dbReference>
<dbReference type="AlphaFoldDB" id="A0A4R5ZXR5"/>
<dbReference type="Gene3D" id="3.30.70.1070">
    <property type="entry name" value="Sporulation related repeat"/>
    <property type="match status" value="1"/>
</dbReference>
<dbReference type="OrthoDB" id="7843142at2"/>
<proteinExistence type="predicted"/>
<dbReference type="Pfam" id="PF05036">
    <property type="entry name" value="SPOR"/>
    <property type="match status" value="1"/>
</dbReference>
<name>A0A4R5ZXR5_9RHOB</name>
<dbReference type="InterPro" id="IPR036680">
    <property type="entry name" value="SPOR-like_sf"/>
</dbReference>
<dbReference type="EMBL" id="SNAA01000027">
    <property type="protein sequence ID" value="TDL74218.1"/>
    <property type="molecule type" value="Genomic_DNA"/>
</dbReference>
<protein>
    <recommendedName>
        <fullName evidence="1">SPOR domain-containing protein</fullName>
    </recommendedName>
</protein>
<gene>
    <name evidence="2" type="ORF">E2L08_16030</name>
</gene>
<reference evidence="2 3" key="1">
    <citation type="submission" date="2019-03" db="EMBL/GenBank/DDBJ databases">
        <title>Primorskyibacter sp. SS33 isolated from sediments.</title>
        <authorList>
            <person name="Xunke S."/>
        </authorList>
    </citation>
    <scope>NUCLEOTIDE SEQUENCE [LARGE SCALE GENOMIC DNA]</scope>
    <source>
        <strain evidence="2 3">SS33</strain>
    </source>
</reference>
<keyword evidence="3" id="KW-1185">Reference proteome</keyword>
<sequence length="160" mass="16573">MPSAAPAAPAAPAAEYGRVRTLPAPASARVPAVTIPQGYRRAWEDDRLNPARGPRTAAGNAQTARIWTDTVPREARPTVTVPARAIAQPAIRGHVIQVASFAQPGNAAQTARRMQALGLPATIRRQGGLQVVLAGPVAAGDAAAALAAVRRAGFHDAFLR</sequence>
<dbReference type="GO" id="GO:0042834">
    <property type="term" value="F:peptidoglycan binding"/>
    <property type="evidence" value="ECO:0007669"/>
    <property type="project" value="InterPro"/>
</dbReference>
<comment type="caution">
    <text evidence="2">The sequence shown here is derived from an EMBL/GenBank/DDBJ whole genome shotgun (WGS) entry which is preliminary data.</text>
</comment>
<evidence type="ECO:0000259" key="1">
    <source>
        <dbReference type="PROSITE" id="PS51724"/>
    </source>
</evidence>
<organism evidence="2 3">
    <name type="scientific">Palleronia sediminis</name>
    <dbReference type="NCBI Taxonomy" id="2547833"/>
    <lineage>
        <taxon>Bacteria</taxon>
        <taxon>Pseudomonadati</taxon>
        <taxon>Pseudomonadota</taxon>
        <taxon>Alphaproteobacteria</taxon>
        <taxon>Rhodobacterales</taxon>
        <taxon>Roseobacteraceae</taxon>
        <taxon>Palleronia</taxon>
    </lineage>
</organism>
<dbReference type="InterPro" id="IPR007730">
    <property type="entry name" value="SPOR-like_dom"/>
</dbReference>
<evidence type="ECO:0000313" key="3">
    <source>
        <dbReference type="Proteomes" id="UP000295701"/>
    </source>
</evidence>
<evidence type="ECO:0000313" key="2">
    <source>
        <dbReference type="EMBL" id="TDL74218.1"/>
    </source>
</evidence>
<dbReference type="Proteomes" id="UP000295701">
    <property type="component" value="Unassembled WGS sequence"/>
</dbReference>
<dbReference type="SUPFAM" id="SSF110997">
    <property type="entry name" value="Sporulation related repeat"/>
    <property type="match status" value="1"/>
</dbReference>
<feature type="domain" description="SPOR" evidence="1">
    <location>
        <begin position="88"/>
        <end position="160"/>
    </location>
</feature>
<accession>A0A4R5ZXR5</accession>